<gene>
    <name evidence="1" type="ORF">LCGC14_2107090</name>
</gene>
<sequence length="191" mass="22495">MKKITKSEQQVLNIIRSKLACPVTSRYFDGQLRLELYYRPHKAIEKKALARLKKRGFFASDSLIYGGDINGPAWDYWQTSRLSLAIDYCRDSLAREINDQRSNESDCPTWEKSGDKHTLEFFRSFHMYNDPTFSQADVYHAELARVSNNRLLGEVRIQEQEHLLSRLIIIANNYPQELQDRQWCDFMDHEA</sequence>
<protein>
    <submittedName>
        <fullName evidence="1">Uncharacterized protein</fullName>
    </submittedName>
</protein>
<comment type="caution">
    <text evidence="1">The sequence shown here is derived from an EMBL/GenBank/DDBJ whole genome shotgun (WGS) entry which is preliminary data.</text>
</comment>
<evidence type="ECO:0000313" key="1">
    <source>
        <dbReference type="EMBL" id="KKL70220.1"/>
    </source>
</evidence>
<proteinExistence type="predicted"/>
<dbReference type="AlphaFoldDB" id="A0A0F9GLC8"/>
<reference evidence="1" key="1">
    <citation type="journal article" date="2015" name="Nature">
        <title>Complex archaea that bridge the gap between prokaryotes and eukaryotes.</title>
        <authorList>
            <person name="Spang A."/>
            <person name="Saw J.H."/>
            <person name="Jorgensen S.L."/>
            <person name="Zaremba-Niedzwiedzka K."/>
            <person name="Martijn J."/>
            <person name="Lind A.E."/>
            <person name="van Eijk R."/>
            <person name="Schleper C."/>
            <person name="Guy L."/>
            <person name="Ettema T.J."/>
        </authorList>
    </citation>
    <scope>NUCLEOTIDE SEQUENCE</scope>
</reference>
<name>A0A0F9GLC8_9ZZZZ</name>
<dbReference type="EMBL" id="LAZR01025964">
    <property type="protein sequence ID" value="KKL70220.1"/>
    <property type="molecule type" value="Genomic_DNA"/>
</dbReference>
<accession>A0A0F9GLC8</accession>
<organism evidence="1">
    <name type="scientific">marine sediment metagenome</name>
    <dbReference type="NCBI Taxonomy" id="412755"/>
    <lineage>
        <taxon>unclassified sequences</taxon>
        <taxon>metagenomes</taxon>
        <taxon>ecological metagenomes</taxon>
    </lineage>
</organism>